<sequence length="115" mass="13122">MKPSQLTSTSSHLQEIASVGSGLSFNHNHCFVERDSILFRKTVDHNGEESREKLEDGSEGLETPYPISDPNVYGFEGIIRDSALEDRLSSLEMDAMRKLIDRYQRVFSNELEKRT</sequence>
<reference evidence="2" key="1">
    <citation type="journal article" date="2020" name="bioRxiv">
        <title>Chromosome-level reference genome of the European wasp spider Argiope bruennichi: a resource for studies on range expansion and evolutionary adaptation.</title>
        <authorList>
            <person name="Sheffer M.M."/>
            <person name="Hoppe A."/>
            <person name="Krehenwinkel H."/>
            <person name="Uhl G."/>
            <person name="Kuss A.W."/>
            <person name="Jensen L."/>
            <person name="Jensen C."/>
            <person name="Gillespie R.G."/>
            <person name="Hoff K.J."/>
            <person name="Prost S."/>
        </authorList>
    </citation>
    <scope>NUCLEOTIDE SEQUENCE</scope>
</reference>
<comment type="caution">
    <text evidence="2">The sequence shown here is derived from an EMBL/GenBank/DDBJ whole genome shotgun (WGS) entry which is preliminary data.</text>
</comment>
<dbReference type="Proteomes" id="UP000807504">
    <property type="component" value="Unassembled WGS sequence"/>
</dbReference>
<evidence type="ECO:0000313" key="2">
    <source>
        <dbReference type="EMBL" id="KAF8763420.1"/>
    </source>
</evidence>
<accession>A0A8T0E1S7</accession>
<evidence type="ECO:0000256" key="1">
    <source>
        <dbReference type="SAM" id="MobiDB-lite"/>
    </source>
</evidence>
<name>A0A8T0E1S7_ARGBR</name>
<organism evidence="2 3">
    <name type="scientific">Argiope bruennichi</name>
    <name type="common">Wasp spider</name>
    <name type="synonym">Aranea bruennichi</name>
    <dbReference type="NCBI Taxonomy" id="94029"/>
    <lineage>
        <taxon>Eukaryota</taxon>
        <taxon>Metazoa</taxon>
        <taxon>Ecdysozoa</taxon>
        <taxon>Arthropoda</taxon>
        <taxon>Chelicerata</taxon>
        <taxon>Arachnida</taxon>
        <taxon>Araneae</taxon>
        <taxon>Araneomorphae</taxon>
        <taxon>Entelegynae</taxon>
        <taxon>Araneoidea</taxon>
        <taxon>Araneidae</taxon>
        <taxon>Argiope</taxon>
    </lineage>
</organism>
<gene>
    <name evidence="2" type="ORF">HNY73_021607</name>
</gene>
<dbReference type="EMBL" id="JABXBU010002231">
    <property type="protein sequence ID" value="KAF8763420.1"/>
    <property type="molecule type" value="Genomic_DNA"/>
</dbReference>
<evidence type="ECO:0000313" key="3">
    <source>
        <dbReference type="Proteomes" id="UP000807504"/>
    </source>
</evidence>
<keyword evidence="3" id="KW-1185">Reference proteome</keyword>
<feature type="compositionally biased region" description="Basic and acidic residues" evidence="1">
    <location>
        <begin position="43"/>
        <end position="56"/>
    </location>
</feature>
<reference evidence="2" key="2">
    <citation type="submission" date="2020-06" db="EMBL/GenBank/DDBJ databases">
        <authorList>
            <person name="Sheffer M."/>
        </authorList>
    </citation>
    <scope>NUCLEOTIDE SEQUENCE</scope>
</reference>
<protein>
    <submittedName>
        <fullName evidence="2">Uncharacterized protein</fullName>
    </submittedName>
</protein>
<proteinExistence type="predicted"/>
<feature type="region of interest" description="Disordered" evidence="1">
    <location>
        <begin position="43"/>
        <end position="68"/>
    </location>
</feature>
<dbReference type="AlphaFoldDB" id="A0A8T0E1S7"/>